<keyword evidence="1" id="KW-0472">Membrane</keyword>
<keyword evidence="1" id="KW-0812">Transmembrane</keyword>
<dbReference type="AlphaFoldDB" id="A0A1H1LKP3"/>
<proteinExistence type="predicted"/>
<sequence length="205" mass="22312">MKLNMIAVYRAPGYSRRQLVVCCEEMLQELRASETRDPSVGHATVHPDLQSGSLEVVVQAEGDTYDAAADRAARRLDQAVTAVTRDSPAALEELHSELWCRRTTDKCRTRADQEASRARPTGVEARRGTHPYAQRNLALRLVGMCGFAASAILAVSAVQHGGLDMLLIIGAALSAMLAAAAWTYLVVADVKACVREPRRPEDADR</sequence>
<feature type="transmembrane region" description="Helical" evidence="1">
    <location>
        <begin position="137"/>
        <end position="159"/>
    </location>
</feature>
<dbReference type="RefSeq" id="WP_157728153.1">
    <property type="nucleotide sequence ID" value="NZ_LT629732.1"/>
</dbReference>
<organism evidence="2 3">
    <name type="scientific">Actinopolymorpha singaporensis</name>
    <dbReference type="NCBI Taxonomy" id="117157"/>
    <lineage>
        <taxon>Bacteria</taxon>
        <taxon>Bacillati</taxon>
        <taxon>Actinomycetota</taxon>
        <taxon>Actinomycetes</taxon>
        <taxon>Propionibacteriales</taxon>
        <taxon>Actinopolymorphaceae</taxon>
        <taxon>Actinopolymorpha</taxon>
    </lineage>
</organism>
<evidence type="ECO:0000313" key="3">
    <source>
        <dbReference type="Proteomes" id="UP000198983"/>
    </source>
</evidence>
<dbReference type="OrthoDB" id="9836751at2"/>
<feature type="transmembrane region" description="Helical" evidence="1">
    <location>
        <begin position="165"/>
        <end position="188"/>
    </location>
</feature>
<evidence type="ECO:0000313" key="2">
    <source>
        <dbReference type="EMBL" id="SDR75116.1"/>
    </source>
</evidence>
<accession>A0A1H1LKP3</accession>
<reference evidence="2 3" key="1">
    <citation type="submission" date="2016-10" db="EMBL/GenBank/DDBJ databases">
        <authorList>
            <person name="de Groot N.N."/>
        </authorList>
    </citation>
    <scope>NUCLEOTIDE SEQUENCE [LARGE SCALE GENOMIC DNA]</scope>
    <source>
        <strain evidence="2 3">DSM 22024</strain>
    </source>
</reference>
<keyword evidence="3" id="KW-1185">Reference proteome</keyword>
<dbReference type="Proteomes" id="UP000198983">
    <property type="component" value="Chromosome I"/>
</dbReference>
<gene>
    <name evidence="2" type="ORF">SAMN04489717_0399</name>
</gene>
<evidence type="ECO:0000256" key="1">
    <source>
        <dbReference type="SAM" id="Phobius"/>
    </source>
</evidence>
<name>A0A1H1LKP3_9ACTN</name>
<keyword evidence="1" id="KW-1133">Transmembrane helix</keyword>
<protein>
    <submittedName>
        <fullName evidence="2">Uncharacterized protein</fullName>
    </submittedName>
</protein>
<dbReference type="EMBL" id="LT629732">
    <property type="protein sequence ID" value="SDR75116.1"/>
    <property type="molecule type" value="Genomic_DNA"/>
</dbReference>